<sequence length="72" mass="8262">MRLNKRIEKLEKQSGKQDDRFPPVIVLDFKGEESEAEAIAKWEAENGPLDGRHPLIVRFCAVSPYDVEHSLK</sequence>
<accession>B3T0I8</accession>
<dbReference type="EMBL" id="EU016566">
    <property type="protein sequence ID" value="ABZ06096.1"/>
    <property type="molecule type" value="Genomic_DNA"/>
</dbReference>
<reference evidence="1" key="1">
    <citation type="journal article" date="2008" name="ISME J.">
        <title>Genomic patterns of recombination, clonal divergence and environment in marine microbial populations.</title>
        <authorList>
            <person name="Konstantinidis K.T."/>
            <person name="Delong E.F."/>
        </authorList>
    </citation>
    <scope>NUCLEOTIDE SEQUENCE</scope>
</reference>
<organism evidence="1">
    <name type="scientific">uncultured marine microorganism HF4000_005I08</name>
    <dbReference type="NCBI Taxonomy" id="455507"/>
    <lineage>
        <taxon>unclassified sequences</taxon>
        <taxon>environmental samples</taxon>
    </lineage>
</organism>
<dbReference type="AlphaFoldDB" id="B3T0I8"/>
<evidence type="ECO:0000313" key="1">
    <source>
        <dbReference type="EMBL" id="ABZ06096.1"/>
    </source>
</evidence>
<gene>
    <name evidence="1" type="ORF">ALOHA_HF4000005I08ctg1g24</name>
</gene>
<protein>
    <submittedName>
        <fullName evidence="1">Uncharacterized protein</fullName>
    </submittedName>
</protein>
<name>B3T0I8_9ZZZZ</name>
<proteinExistence type="predicted"/>